<organism evidence="1 2">
    <name type="scientific">Thomasclavelia cocleata</name>
    <dbReference type="NCBI Taxonomy" id="69824"/>
    <lineage>
        <taxon>Bacteria</taxon>
        <taxon>Bacillati</taxon>
        <taxon>Bacillota</taxon>
        <taxon>Erysipelotrichia</taxon>
        <taxon>Erysipelotrichales</taxon>
        <taxon>Coprobacillaceae</taxon>
        <taxon>Thomasclavelia</taxon>
    </lineage>
</organism>
<dbReference type="EMBL" id="FOIN01000001">
    <property type="protein sequence ID" value="SET07059.1"/>
    <property type="molecule type" value="Genomic_DNA"/>
</dbReference>
<proteinExistence type="predicted"/>
<dbReference type="AlphaFoldDB" id="A0A1I0BLB4"/>
<accession>A0A1I0BLB4</accession>
<sequence>MSKKFLYSDTPQTIELLKQSYEVFLENDNGCYFINNPGEVEFDNSLVCDNVIYTNSISLEL</sequence>
<evidence type="ECO:0000313" key="2">
    <source>
        <dbReference type="Proteomes" id="UP000198558"/>
    </source>
</evidence>
<reference evidence="2" key="1">
    <citation type="submission" date="2016-10" db="EMBL/GenBank/DDBJ databases">
        <authorList>
            <person name="Varghese N."/>
            <person name="Submissions S."/>
        </authorList>
    </citation>
    <scope>NUCLEOTIDE SEQUENCE [LARGE SCALE GENOMIC DNA]</scope>
    <source>
        <strain evidence="2">DSM 1551</strain>
    </source>
</reference>
<dbReference type="Proteomes" id="UP000198558">
    <property type="component" value="Unassembled WGS sequence"/>
</dbReference>
<name>A0A1I0BLB4_9FIRM</name>
<evidence type="ECO:0000313" key="1">
    <source>
        <dbReference type="EMBL" id="SET07059.1"/>
    </source>
</evidence>
<keyword evidence="2" id="KW-1185">Reference proteome</keyword>
<gene>
    <name evidence="1" type="ORF">SAMN04489758_101148</name>
</gene>
<dbReference type="RefSeq" id="WP_092351470.1">
    <property type="nucleotide sequence ID" value="NZ_FOIN01000001.1"/>
</dbReference>
<protein>
    <submittedName>
        <fullName evidence="1">Uncharacterized protein</fullName>
    </submittedName>
</protein>
<dbReference type="GeneID" id="78287192"/>